<name>A0A139BW99_9PROT</name>
<keyword evidence="1" id="KW-0812">Transmembrane</keyword>
<protein>
    <submittedName>
        <fullName evidence="3">Diguanylate cyclase with PAS/PAC sensor</fullName>
    </submittedName>
</protein>
<reference evidence="3 4" key="1">
    <citation type="submission" date="2016-02" db="EMBL/GenBank/DDBJ databases">
        <authorList>
            <person name="Wen L."/>
            <person name="He K."/>
            <person name="Yang H."/>
        </authorList>
    </citation>
    <scope>NUCLEOTIDE SEQUENCE [LARGE SCALE GENOMIC DNA]</scope>
    <source>
        <strain evidence="3">ShG14-8</strain>
    </source>
</reference>
<sequence length="432" mass="45679">MKMAMSFKAKIIGSVVVPTIVLISLSAVALAYNAYQNQQQAATEKVQSDLDSVQRLLDESARLMKARTSEAMNVLQDLTSAAGAPSAGDTVEIVPGISAPNLAFGKELQAFNFRIVDKLVNLVGGTATIFSKSGDTFVRITTNVKKSDGTRAVGTVLDRLGPAFAAISTLQGFEGVVDILGNPFFTSYQPIMDSQNQLIGIYYVGYEASLGGVQTAIQQTKILNTGFLALVDGAGKVRFTTNGITPAQAAATIKSVPEGWQVDSRNVAGWNYKVFAAYPKSELREGAITTAEIILGGGVILALFLSVLVGLLIESMVITPLGGDPALASAAMAQISSGNLDVDLGKVKQGSLLGNLSLMQEKLHNIVNAIHKAVEKSTEQHAKFDQTVAAFQEAKALSPERQKMAEEALLAAAGRVTKSDESVSRAVDRLKI</sequence>
<dbReference type="SUPFAM" id="SSF103190">
    <property type="entry name" value="Sensory domain-like"/>
    <property type="match status" value="1"/>
</dbReference>
<keyword evidence="1" id="KW-0472">Membrane</keyword>
<evidence type="ECO:0000313" key="4">
    <source>
        <dbReference type="Proteomes" id="UP000070578"/>
    </source>
</evidence>
<dbReference type="InterPro" id="IPR029151">
    <property type="entry name" value="Sensor-like_sf"/>
</dbReference>
<evidence type="ECO:0000256" key="1">
    <source>
        <dbReference type="SAM" id="Phobius"/>
    </source>
</evidence>
<dbReference type="PATRIC" id="fig|1796491.3.peg.805"/>
<gene>
    <name evidence="3" type="ORF">AWT59_0740</name>
</gene>
<organism evidence="3 4">
    <name type="scientific">Candidatus Gallionella acididurans</name>
    <dbReference type="NCBI Taxonomy" id="1796491"/>
    <lineage>
        <taxon>Bacteria</taxon>
        <taxon>Pseudomonadati</taxon>
        <taxon>Pseudomonadota</taxon>
        <taxon>Betaproteobacteria</taxon>
        <taxon>Nitrosomonadales</taxon>
        <taxon>Gallionellaceae</taxon>
        <taxon>Gallionella</taxon>
    </lineage>
</organism>
<accession>A0A139BW99</accession>
<evidence type="ECO:0000313" key="3">
    <source>
        <dbReference type="EMBL" id="KXS33183.1"/>
    </source>
</evidence>
<dbReference type="AlphaFoldDB" id="A0A139BW99"/>
<dbReference type="InterPro" id="IPR033462">
    <property type="entry name" value="Cache_3-Cache_2"/>
</dbReference>
<dbReference type="Proteomes" id="UP000070578">
    <property type="component" value="Unassembled WGS sequence"/>
</dbReference>
<keyword evidence="1" id="KW-1133">Transmembrane helix</keyword>
<comment type="caution">
    <text evidence="3">The sequence shown here is derived from an EMBL/GenBank/DDBJ whole genome shotgun (WGS) entry which is preliminary data.</text>
</comment>
<feature type="transmembrane region" description="Helical" evidence="1">
    <location>
        <begin position="293"/>
        <end position="313"/>
    </location>
</feature>
<reference evidence="3 4" key="2">
    <citation type="submission" date="2016-03" db="EMBL/GenBank/DDBJ databases">
        <title>New uncultured bacterium of the family Gallionellaceae from acid mine drainage: description and reconstruction of genome based on metagenomic analysis of microbial community.</title>
        <authorList>
            <person name="Kadnikov V."/>
            <person name="Ivasenko D."/>
            <person name="Beletsky A."/>
            <person name="Mardanov A."/>
            <person name="Danilova E."/>
            <person name="Pimenov N."/>
            <person name="Karnachuk O."/>
            <person name="Ravin N."/>
        </authorList>
    </citation>
    <scope>NUCLEOTIDE SEQUENCE [LARGE SCALE GENOMIC DNA]</scope>
    <source>
        <strain evidence="3">ShG14-8</strain>
    </source>
</reference>
<dbReference type="EMBL" id="LSLI01000010">
    <property type="protein sequence ID" value="KXS33183.1"/>
    <property type="molecule type" value="Genomic_DNA"/>
</dbReference>
<proteinExistence type="predicted"/>
<dbReference type="Pfam" id="PF17201">
    <property type="entry name" value="Cache_3-Cache_2"/>
    <property type="match status" value="1"/>
</dbReference>
<evidence type="ECO:0000259" key="2">
    <source>
        <dbReference type="Pfam" id="PF17201"/>
    </source>
</evidence>
<feature type="domain" description="Cache 3/Cache 2 fusion" evidence="2">
    <location>
        <begin position="36"/>
        <end position="236"/>
    </location>
</feature>